<dbReference type="AlphaFoldDB" id="A0AAD7ZEF8"/>
<keyword evidence="1" id="KW-0732">Signal</keyword>
<reference evidence="2" key="1">
    <citation type="journal article" date="2023" name="IScience">
        <title>Live-bearing cockroach genome reveals convergent evolutionary mechanisms linked to viviparity in insects and beyond.</title>
        <authorList>
            <person name="Fouks B."/>
            <person name="Harrison M.C."/>
            <person name="Mikhailova A.A."/>
            <person name="Marchal E."/>
            <person name="English S."/>
            <person name="Carruthers M."/>
            <person name="Jennings E.C."/>
            <person name="Chiamaka E.L."/>
            <person name="Frigard R.A."/>
            <person name="Pippel M."/>
            <person name="Attardo G.M."/>
            <person name="Benoit J.B."/>
            <person name="Bornberg-Bauer E."/>
            <person name="Tobe S.S."/>
        </authorList>
    </citation>
    <scope>NUCLEOTIDE SEQUENCE</scope>
    <source>
        <strain evidence="2">Stay&amp;Tobe</strain>
    </source>
</reference>
<organism evidence="2 3">
    <name type="scientific">Diploptera punctata</name>
    <name type="common">Pacific beetle cockroach</name>
    <dbReference type="NCBI Taxonomy" id="6984"/>
    <lineage>
        <taxon>Eukaryota</taxon>
        <taxon>Metazoa</taxon>
        <taxon>Ecdysozoa</taxon>
        <taxon>Arthropoda</taxon>
        <taxon>Hexapoda</taxon>
        <taxon>Insecta</taxon>
        <taxon>Pterygota</taxon>
        <taxon>Neoptera</taxon>
        <taxon>Polyneoptera</taxon>
        <taxon>Dictyoptera</taxon>
        <taxon>Blattodea</taxon>
        <taxon>Blaberoidea</taxon>
        <taxon>Blaberidae</taxon>
        <taxon>Diplopterinae</taxon>
        <taxon>Diploptera</taxon>
    </lineage>
</organism>
<keyword evidence="3" id="KW-1185">Reference proteome</keyword>
<feature type="non-terminal residue" evidence="2">
    <location>
        <position position="1"/>
    </location>
</feature>
<proteinExistence type="predicted"/>
<feature type="chain" id="PRO_5042163133" description="Secreted protein" evidence="1">
    <location>
        <begin position="22"/>
        <end position="91"/>
    </location>
</feature>
<gene>
    <name evidence="2" type="ORF">L9F63_024724</name>
</gene>
<comment type="caution">
    <text evidence="2">The sequence shown here is derived from an EMBL/GenBank/DDBJ whole genome shotgun (WGS) entry which is preliminary data.</text>
</comment>
<evidence type="ECO:0000256" key="1">
    <source>
        <dbReference type="SAM" id="SignalP"/>
    </source>
</evidence>
<dbReference type="Proteomes" id="UP001233999">
    <property type="component" value="Unassembled WGS sequence"/>
</dbReference>
<protein>
    <recommendedName>
        <fullName evidence="4">Secreted protein</fullName>
    </recommendedName>
</protein>
<name>A0AAD7ZEF8_DIPPU</name>
<evidence type="ECO:0008006" key="4">
    <source>
        <dbReference type="Google" id="ProtNLM"/>
    </source>
</evidence>
<evidence type="ECO:0000313" key="2">
    <source>
        <dbReference type="EMBL" id="KAJ9579170.1"/>
    </source>
</evidence>
<feature type="non-terminal residue" evidence="2">
    <location>
        <position position="91"/>
    </location>
</feature>
<sequence>KCIWILIILHANYCLICIVWAGQHHYCCDDETTILHTRSKISWSYCPIKLIKHVFVKVQLFSLNAFNHQYKVIHQESTKSPPKGPPRGSQG</sequence>
<evidence type="ECO:0000313" key="3">
    <source>
        <dbReference type="Proteomes" id="UP001233999"/>
    </source>
</evidence>
<reference evidence="2" key="2">
    <citation type="submission" date="2023-05" db="EMBL/GenBank/DDBJ databases">
        <authorList>
            <person name="Fouks B."/>
        </authorList>
    </citation>
    <scope>NUCLEOTIDE SEQUENCE</scope>
    <source>
        <strain evidence="2">Stay&amp;Tobe</strain>
        <tissue evidence="2">Testes</tissue>
    </source>
</reference>
<feature type="signal peptide" evidence="1">
    <location>
        <begin position="1"/>
        <end position="21"/>
    </location>
</feature>
<dbReference type="EMBL" id="JASPKZ010008632">
    <property type="protein sequence ID" value="KAJ9579170.1"/>
    <property type="molecule type" value="Genomic_DNA"/>
</dbReference>
<accession>A0AAD7ZEF8</accession>